<comment type="caution">
    <text evidence="2">The sequence shown here is derived from an EMBL/GenBank/DDBJ whole genome shotgun (WGS) entry which is preliminary data.</text>
</comment>
<accession>A0A1F8CUK1</accession>
<dbReference type="AlphaFoldDB" id="A0A1F8CUK1"/>
<sequence>MFKKLLLIYLIFLFLYYPVFGSYFSQDDFFHFKVALEYPTSFFGFLKMFGFYGFSERGVAFYRPLFREVLYNFNYFLFGLNSFPFRLLQVFLHFVNCYLVWVLMEGLFKMRRAWMVVFMFAIGAANVGALYYLAGGIQAQGALFFVLLMALALHRKKVLAGFIFYLFALCSHEMAALSGLVLAFGVFLLQGNGMSKKKFVYILGWIGTMSLYLIIDFWVIGTSSGEVQYRPVFEIGRTINTLAWYLAWSMGLPEMTVDFVRSGLKLDPRLMQFWGRYYLILFPMFFVIICGIAVRVGYLLSRGRSKLQERRLWLMVMVFLAGILPVIFLPWHKKTYYLYLSLPFFWGSIFYLFQNVNKKIVGLFIVLLFIFNTVSLQLAGKTYWAINRAKLAKSLMVQMQSVYPTLPKGAVVFVRNDPNYQVFSLEWGNTSKQAYFALSGEDAFNLYYKDMTLRVYYEDLLDGNSVPEGALEFTAFVD</sequence>
<organism evidence="2 3">
    <name type="scientific">Candidatus Woesebacteria bacterium RIFOXYB1_FULL_38_16</name>
    <dbReference type="NCBI Taxonomy" id="1802538"/>
    <lineage>
        <taxon>Bacteria</taxon>
        <taxon>Candidatus Woeseibacteriota</taxon>
    </lineage>
</organism>
<feature type="transmembrane region" description="Helical" evidence="1">
    <location>
        <begin position="113"/>
        <end position="133"/>
    </location>
</feature>
<evidence type="ECO:0008006" key="4">
    <source>
        <dbReference type="Google" id="ProtNLM"/>
    </source>
</evidence>
<proteinExistence type="predicted"/>
<reference evidence="2 3" key="1">
    <citation type="journal article" date="2016" name="Nat. Commun.">
        <title>Thousands of microbial genomes shed light on interconnected biogeochemical processes in an aquifer system.</title>
        <authorList>
            <person name="Anantharaman K."/>
            <person name="Brown C.T."/>
            <person name="Hug L.A."/>
            <person name="Sharon I."/>
            <person name="Castelle C.J."/>
            <person name="Probst A.J."/>
            <person name="Thomas B.C."/>
            <person name="Singh A."/>
            <person name="Wilkins M.J."/>
            <person name="Karaoz U."/>
            <person name="Brodie E.L."/>
            <person name="Williams K.H."/>
            <person name="Hubbard S.S."/>
            <person name="Banfield J.F."/>
        </authorList>
    </citation>
    <scope>NUCLEOTIDE SEQUENCE [LARGE SCALE GENOMIC DNA]</scope>
</reference>
<feature type="transmembrane region" description="Helical" evidence="1">
    <location>
        <begin position="139"/>
        <end position="155"/>
    </location>
</feature>
<protein>
    <recommendedName>
        <fullName evidence="4">Glycosyltransferase RgtA/B/C/D-like domain-containing protein</fullName>
    </recommendedName>
</protein>
<feature type="transmembrane region" description="Helical" evidence="1">
    <location>
        <begin position="199"/>
        <end position="221"/>
    </location>
</feature>
<dbReference type="STRING" id="1802538.A2382_00475"/>
<feature type="transmembrane region" description="Helical" evidence="1">
    <location>
        <begin position="336"/>
        <end position="353"/>
    </location>
</feature>
<evidence type="ECO:0000313" key="3">
    <source>
        <dbReference type="Proteomes" id="UP000178999"/>
    </source>
</evidence>
<evidence type="ECO:0000313" key="2">
    <source>
        <dbReference type="EMBL" id="OGM79245.1"/>
    </source>
</evidence>
<feature type="transmembrane region" description="Helical" evidence="1">
    <location>
        <begin position="36"/>
        <end position="55"/>
    </location>
</feature>
<feature type="transmembrane region" description="Helical" evidence="1">
    <location>
        <begin position="75"/>
        <end position="101"/>
    </location>
</feature>
<feature type="transmembrane region" description="Helical" evidence="1">
    <location>
        <begin position="280"/>
        <end position="300"/>
    </location>
</feature>
<feature type="transmembrane region" description="Helical" evidence="1">
    <location>
        <begin position="312"/>
        <end position="330"/>
    </location>
</feature>
<dbReference type="EMBL" id="MGHY01000018">
    <property type="protein sequence ID" value="OGM79245.1"/>
    <property type="molecule type" value="Genomic_DNA"/>
</dbReference>
<keyword evidence="1" id="KW-0472">Membrane</keyword>
<dbReference type="Proteomes" id="UP000178999">
    <property type="component" value="Unassembled WGS sequence"/>
</dbReference>
<feature type="transmembrane region" description="Helical" evidence="1">
    <location>
        <begin position="162"/>
        <end position="187"/>
    </location>
</feature>
<keyword evidence="1" id="KW-1133">Transmembrane helix</keyword>
<evidence type="ECO:0000256" key="1">
    <source>
        <dbReference type="SAM" id="Phobius"/>
    </source>
</evidence>
<name>A0A1F8CUK1_9BACT</name>
<keyword evidence="1" id="KW-0812">Transmembrane</keyword>
<feature type="transmembrane region" description="Helical" evidence="1">
    <location>
        <begin position="6"/>
        <end position="24"/>
    </location>
</feature>
<gene>
    <name evidence="2" type="ORF">A2382_00475</name>
</gene>
<feature type="transmembrane region" description="Helical" evidence="1">
    <location>
        <begin position="360"/>
        <end position="380"/>
    </location>
</feature>